<dbReference type="InterPro" id="IPR011333">
    <property type="entry name" value="SKP1/BTB/POZ_sf"/>
</dbReference>
<dbReference type="InterPro" id="IPR000210">
    <property type="entry name" value="BTB/POZ_dom"/>
</dbReference>
<dbReference type="Proteomes" id="UP000192223">
    <property type="component" value="Unplaced"/>
</dbReference>
<feature type="domain" description="BTB" evidence="1">
    <location>
        <begin position="30"/>
        <end position="94"/>
    </location>
</feature>
<dbReference type="PANTHER" id="PTHR45774:SF4">
    <property type="entry name" value="AXUNDEAD, ISOFORM F"/>
    <property type="match status" value="1"/>
</dbReference>
<gene>
    <name evidence="3 4" type="primary">LOC108734750</name>
</gene>
<keyword evidence="2" id="KW-1185">Reference proteome</keyword>
<dbReference type="Gene3D" id="3.30.710.10">
    <property type="entry name" value="Potassium Channel Kv1.1, Chain A"/>
    <property type="match status" value="1"/>
</dbReference>
<dbReference type="PANTHER" id="PTHR45774">
    <property type="entry name" value="BTB/POZ DOMAIN-CONTAINING"/>
    <property type="match status" value="1"/>
</dbReference>
<dbReference type="PROSITE" id="PS50097">
    <property type="entry name" value="BTB"/>
    <property type="match status" value="1"/>
</dbReference>
<evidence type="ECO:0000313" key="4">
    <source>
        <dbReference type="RefSeq" id="XP_025835318.1"/>
    </source>
</evidence>
<dbReference type="Pfam" id="PF00651">
    <property type="entry name" value="BTB"/>
    <property type="match status" value="1"/>
</dbReference>
<dbReference type="KEGG" id="apln:108734750"/>
<dbReference type="SMART" id="SM00225">
    <property type="entry name" value="BTB"/>
    <property type="match status" value="1"/>
</dbReference>
<dbReference type="AlphaFoldDB" id="A0A7F5RH59"/>
<evidence type="ECO:0000313" key="3">
    <source>
        <dbReference type="RefSeq" id="XP_025835313.1"/>
    </source>
</evidence>
<dbReference type="GO" id="GO:0005829">
    <property type="term" value="C:cytosol"/>
    <property type="evidence" value="ECO:0007669"/>
    <property type="project" value="TreeGrafter"/>
</dbReference>
<accession>A0A7F5RH59</accession>
<evidence type="ECO:0000313" key="2">
    <source>
        <dbReference type="Proteomes" id="UP000192223"/>
    </source>
</evidence>
<evidence type="ECO:0000259" key="1">
    <source>
        <dbReference type="PROSITE" id="PS50097"/>
    </source>
</evidence>
<sequence>MLEDETTFIANQNEYMRKELCNLYKSNKFSDCIFLIGNEKIPAHKLILALNSPVFERMLYGPLSSNEIEIVDIEVQEFKQMLEYIYLHKVKIESIPNAWKLLYVSRKYFLNELYQLCTSYIISNLNISNLLLSYEYADFFNITPVITKCQNDIVHFPTEVLSSSYHLQPCTFTKLLLFIYPFISVSQIQELINTWTAEECKIHNVKVTECNKVKLLHEAGISKFMLINILQNCVDKKDEINSTLHTHYLKLRAEYKVDRIVPFKYNCSFVTEVKTNQNVLVLGVALQTGEARPPCSLKCSVIVTVLKRDDKLYQVSNVLSNCYVKFRNSVILSPNETYKFVITYILDSDVYCGVTSLYMDSCLRNKKNGTFFEFCDDPKGSVLKGLSFYLV</sequence>
<name>A0A7F5RH59_AGRPL</name>
<reference evidence="3 4" key="1">
    <citation type="submission" date="2025-04" db="UniProtKB">
        <authorList>
            <consortium name="RefSeq"/>
        </authorList>
    </citation>
    <scope>IDENTIFICATION</scope>
    <source>
        <tissue evidence="3 4">Entire body</tissue>
    </source>
</reference>
<proteinExistence type="predicted"/>
<organism evidence="2 4">
    <name type="scientific">Agrilus planipennis</name>
    <name type="common">Emerald ash borer</name>
    <name type="synonym">Agrilus marcopoli</name>
    <dbReference type="NCBI Taxonomy" id="224129"/>
    <lineage>
        <taxon>Eukaryota</taxon>
        <taxon>Metazoa</taxon>
        <taxon>Ecdysozoa</taxon>
        <taxon>Arthropoda</taxon>
        <taxon>Hexapoda</taxon>
        <taxon>Insecta</taxon>
        <taxon>Pterygota</taxon>
        <taxon>Neoptera</taxon>
        <taxon>Endopterygota</taxon>
        <taxon>Coleoptera</taxon>
        <taxon>Polyphaga</taxon>
        <taxon>Elateriformia</taxon>
        <taxon>Buprestoidea</taxon>
        <taxon>Buprestidae</taxon>
        <taxon>Agrilinae</taxon>
        <taxon>Agrilus</taxon>
    </lineage>
</organism>
<dbReference type="RefSeq" id="XP_025835318.1">
    <property type="nucleotide sequence ID" value="XM_025979533.1"/>
</dbReference>
<dbReference type="SUPFAM" id="SSF54695">
    <property type="entry name" value="POZ domain"/>
    <property type="match status" value="1"/>
</dbReference>
<protein>
    <submittedName>
        <fullName evidence="3 4">BTB/POZ domain-containing protein 2</fullName>
    </submittedName>
</protein>
<dbReference type="GeneID" id="108734750"/>
<dbReference type="GO" id="GO:0022008">
    <property type="term" value="P:neurogenesis"/>
    <property type="evidence" value="ECO:0007669"/>
    <property type="project" value="TreeGrafter"/>
</dbReference>
<dbReference type="RefSeq" id="XP_025835313.1">
    <property type="nucleotide sequence ID" value="XM_025979528.1"/>
</dbReference>
<dbReference type="OrthoDB" id="624345at2759"/>